<reference evidence="2 3" key="2">
    <citation type="submission" date="2018-11" db="EMBL/GenBank/DDBJ databases">
        <authorList>
            <consortium name="Pathogen Informatics"/>
        </authorList>
    </citation>
    <scope>NUCLEOTIDE SEQUENCE [LARGE SCALE GENOMIC DNA]</scope>
</reference>
<dbReference type="EMBL" id="UZAM01006927">
    <property type="protein sequence ID" value="VDO95280.1"/>
    <property type="molecule type" value="Genomic_DNA"/>
</dbReference>
<gene>
    <name evidence="2" type="ORF">SBAD_LOCUS1720</name>
</gene>
<sequence length="66" mass="7758">MQLSLMDNSKLDMRPSVQLVVILLVLFVSSVWLFTCIVHAFYKFFMYIYRFSKEYISIVQSLGARA</sequence>
<accession>A0A183IDM6</accession>
<proteinExistence type="predicted"/>
<dbReference type="AlphaFoldDB" id="A0A183IDM6"/>
<keyword evidence="1" id="KW-1133">Transmembrane helix</keyword>
<reference evidence="4" key="1">
    <citation type="submission" date="2016-06" db="UniProtKB">
        <authorList>
            <consortium name="WormBaseParasite"/>
        </authorList>
    </citation>
    <scope>IDENTIFICATION</scope>
</reference>
<feature type="transmembrane region" description="Helical" evidence="1">
    <location>
        <begin position="20"/>
        <end position="42"/>
    </location>
</feature>
<dbReference type="Proteomes" id="UP000270296">
    <property type="component" value="Unassembled WGS sequence"/>
</dbReference>
<keyword evidence="1" id="KW-0812">Transmembrane</keyword>
<evidence type="ECO:0000313" key="2">
    <source>
        <dbReference type="EMBL" id="VDO95280.1"/>
    </source>
</evidence>
<protein>
    <submittedName>
        <fullName evidence="4">Small hydrophobic protein</fullName>
    </submittedName>
</protein>
<evidence type="ECO:0000313" key="3">
    <source>
        <dbReference type="Proteomes" id="UP000270296"/>
    </source>
</evidence>
<keyword evidence="1" id="KW-0472">Membrane</keyword>
<dbReference type="WBParaSite" id="SBAD_0000180801-mRNA-1">
    <property type="protein sequence ID" value="SBAD_0000180801-mRNA-1"/>
    <property type="gene ID" value="SBAD_0000180801"/>
</dbReference>
<evidence type="ECO:0000313" key="4">
    <source>
        <dbReference type="WBParaSite" id="SBAD_0000180801-mRNA-1"/>
    </source>
</evidence>
<evidence type="ECO:0000256" key="1">
    <source>
        <dbReference type="SAM" id="Phobius"/>
    </source>
</evidence>
<keyword evidence="3" id="KW-1185">Reference proteome</keyword>
<organism evidence="4">
    <name type="scientific">Soboliphyme baturini</name>
    <dbReference type="NCBI Taxonomy" id="241478"/>
    <lineage>
        <taxon>Eukaryota</taxon>
        <taxon>Metazoa</taxon>
        <taxon>Ecdysozoa</taxon>
        <taxon>Nematoda</taxon>
        <taxon>Enoplea</taxon>
        <taxon>Dorylaimia</taxon>
        <taxon>Dioctophymatida</taxon>
        <taxon>Dioctophymatoidea</taxon>
        <taxon>Soboliphymatidae</taxon>
        <taxon>Soboliphyme</taxon>
    </lineage>
</organism>
<name>A0A183IDM6_9BILA</name>